<dbReference type="PANTHER" id="PTHR45947:SF3">
    <property type="entry name" value="SULFOQUINOVOSYL TRANSFERASE SQD2"/>
    <property type="match status" value="1"/>
</dbReference>
<proteinExistence type="predicted"/>
<keyword evidence="3" id="KW-0808">Transferase</keyword>
<dbReference type="Proteomes" id="UP001272242">
    <property type="component" value="Unassembled WGS sequence"/>
</dbReference>
<dbReference type="InterPro" id="IPR050194">
    <property type="entry name" value="Glycosyltransferase_grp1"/>
</dbReference>
<evidence type="ECO:0000259" key="2">
    <source>
        <dbReference type="Pfam" id="PF13579"/>
    </source>
</evidence>
<reference evidence="4" key="1">
    <citation type="journal article" date="2023" name="Mar. Drugs">
        <title>Gemmata algarum, a Novel Planctomycete Isolated from an Algal Mat, Displays Antimicrobial Activity.</title>
        <authorList>
            <person name="Kumar G."/>
            <person name="Kallscheuer N."/>
            <person name="Kashif M."/>
            <person name="Ahamad S."/>
            <person name="Jagadeeshwari U."/>
            <person name="Pannikurungottu S."/>
            <person name="Haufschild T."/>
            <person name="Kabuu M."/>
            <person name="Sasikala C."/>
            <person name="Jogler C."/>
            <person name="Ramana C."/>
        </authorList>
    </citation>
    <scope>NUCLEOTIDE SEQUENCE [LARGE SCALE GENOMIC DNA]</scope>
    <source>
        <strain evidence="4">JC673</strain>
    </source>
</reference>
<dbReference type="SUPFAM" id="SSF53756">
    <property type="entry name" value="UDP-Glycosyltransferase/glycogen phosphorylase"/>
    <property type="match status" value="1"/>
</dbReference>
<keyword evidence="3" id="KW-0328">Glycosyltransferase</keyword>
<feature type="domain" description="Glycosyltransferase subfamily 4-like N-terminal" evidence="2">
    <location>
        <begin position="13"/>
        <end position="182"/>
    </location>
</feature>
<dbReference type="Pfam" id="PF13579">
    <property type="entry name" value="Glyco_trans_4_4"/>
    <property type="match status" value="1"/>
</dbReference>
<dbReference type="EC" id="2.4.-.-" evidence="3"/>
<feature type="domain" description="Glycosyl transferase family 1" evidence="1">
    <location>
        <begin position="207"/>
        <end position="362"/>
    </location>
</feature>
<dbReference type="InterPro" id="IPR001296">
    <property type="entry name" value="Glyco_trans_1"/>
</dbReference>
<organism evidence="3 4">
    <name type="scientific">Gemmata algarum</name>
    <dbReference type="NCBI Taxonomy" id="2975278"/>
    <lineage>
        <taxon>Bacteria</taxon>
        <taxon>Pseudomonadati</taxon>
        <taxon>Planctomycetota</taxon>
        <taxon>Planctomycetia</taxon>
        <taxon>Gemmatales</taxon>
        <taxon>Gemmataceae</taxon>
        <taxon>Gemmata</taxon>
    </lineage>
</organism>
<comment type="caution">
    <text evidence="3">The sequence shown here is derived from an EMBL/GenBank/DDBJ whole genome shotgun (WGS) entry which is preliminary data.</text>
</comment>
<dbReference type="EMBL" id="JAXBLV010000024">
    <property type="protein sequence ID" value="MDY3558311.1"/>
    <property type="molecule type" value="Genomic_DNA"/>
</dbReference>
<name>A0ABU5EX76_9BACT</name>
<dbReference type="RefSeq" id="WP_320685249.1">
    <property type="nucleotide sequence ID" value="NZ_JAXBLV010000024.1"/>
</dbReference>
<protein>
    <submittedName>
        <fullName evidence="3">Glycosyltransferase</fullName>
        <ecNumber evidence="3">2.4.-.-</ecNumber>
    </submittedName>
</protein>
<evidence type="ECO:0000259" key="1">
    <source>
        <dbReference type="Pfam" id="PF00534"/>
    </source>
</evidence>
<evidence type="ECO:0000313" key="3">
    <source>
        <dbReference type="EMBL" id="MDY3558311.1"/>
    </source>
</evidence>
<dbReference type="GO" id="GO:0016757">
    <property type="term" value="F:glycosyltransferase activity"/>
    <property type="evidence" value="ECO:0007669"/>
    <property type="project" value="UniProtKB-KW"/>
</dbReference>
<dbReference type="Gene3D" id="3.40.50.2000">
    <property type="entry name" value="Glycogen Phosphorylase B"/>
    <property type="match status" value="2"/>
</dbReference>
<dbReference type="InterPro" id="IPR028098">
    <property type="entry name" value="Glyco_trans_4-like_N"/>
</dbReference>
<keyword evidence="4" id="KW-1185">Reference proteome</keyword>
<dbReference type="PANTHER" id="PTHR45947">
    <property type="entry name" value="SULFOQUINOVOSYL TRANSFERASE SQD2"/>
    <property type="match status" value="1"/>
</dbReference>
<accession>A0ABU5EX76</accession>
<sequence length="388" mass="41567">MIHLGKYYPPSPGGIEGHTQSLARAQATLGADVRVVVVNHAARDGRDATFEKWTRTPKAETTDGPVSVTRVGRLANVAKLDVAPGLSARLNELARNPPDVWHLHTPNITMMLAVLRCPRVAPLVITHHSDIVRQKVLKHLVRPLEVAAYRRAARILPTSAPYVDGSDLLKRFADKLTPVPLGMDLSPFQTPSAAARACAERFRERFTGPVWLCVGRLIYYKGLHVALEALKAVPGTLVVIGTGPLGAELKRKSQELGVADRVAWYGHASADELVGAYLAAAGLWFPSVARSEGFGLVQVEAMAAGCPVINTAVPASGVAWVARHEREALTVPVGDAPALAAAANRLLTEAGLKERLVAAARTRAAAEFDWLVMGGRCLDVYRGVVGRS</sequence>
<gene>
    <name evidence="3" type="ORF">R5W23_005006</name>
</gene>
<evidence type="ECO:0000313" key="4">
    <source>
        <dbReference type="Proteomes" id="UP001272242"/>
    </source>
</evidence>
<dbReference type="Pfam" id="PF00534">
    <property type="entry name" value="Glycos_transf_1"/>
    <property type="match status" value="1"/>
</dbReference>